<keyword evidence="3" id="KW-1185">Reference proteome</keyword>
<keyword evidence="1" id="KW-1133">Transmembrane helix</keyword>
<comment type="caution">
    <text evidence="2">The sequence shown here is derived from an EMBL/GenBank/DDBJ whole genome shotgun (WGS) entry which is preliminary data.</text>
</comment>
<dbReference type="RefSeq" id="XP_067714228.1">
    <property type="nucleotide sequence ID" value="XM_067858127.1"/>
</dbReference>
<evidence type="ECO:0000256" key="1">
    <source>
        <dbReference type="SAM" id="Phobius"/>
    </source>
</evidence>
<dbReference type="GeneID" id="94193640"/>
<evidence type="ECO:0000313" key="2">
    <source>
        <dbReference type="EMBL" id="GIX62159.1"/>
    </source>
</evidence>
<feature type="transmembrane region" description="Helical" evidence="1">
    <location>
        <begin position="1312"/>
        <end position="1337"/>
    </location>
</feature>
<gene>
    <name evidence="2" type="ORF">BcabD6B2_15940</name>
</gene>
<sequence length="1376" mass="149661">MSLTTPPTNLKEAIDWVIKISTENGAIKGLAEELLKLLDKDAKDVAEGVLRVMGKSLKGVVEGLKKSHSQIPSRGLQGYLSNSKTFLDTVSHYGTAVPEQRRKTFIKWLEKDATKGTGGPISTLADGLKKFIGYQGNGKPDSTGIIKSRNSYQSAYDGKQWSDVEDQKNVCAKIFLGVAPLIFYLLPFLYWKCKLPANEDCGWKEKNLNHEPLQKFMGSEAIGFKAELHESKKGSHVTTLIGSTCFKEIETAYEQGKKEAQKNLSTKTLSMEPYYATVIRHLEQSATSKPSPSTSPLSCCFAIASPFFTPNPLYIVEFTSPATPSFLGYSGLSTLAGGAYGFNLGGLGTLMSALLASPNHQVKKLLQGLEKSESNIGEDIKKVKEALGTDQNGLIAKLAEGLQQFIGYKQGGNGIIEASKGIAVSNLPVERLRDAVLGFIAEFLGQLKSLSDLKTRATQISKAITALNGGIGQGKDGFDKALQEVETALGQVSGLSSGIQQVVNAVKKVSQLRNQPTGVRHFASKVKDYFNGVLQQVEKDNEVKRASRPQELNTKVQTLKTQLGNLVTNVGSQNDAYPINVGDSSSNGQQNGLKNDIDTIYKAGSGSLTQLRKAFISLPQKTASFALSAATHTATTAFVTVLQTDYTSYYKGATWNQVSGDGNHKTCAKIFLACLPLIFNGLSYFYWKCSHDKGWKTMTLGSPEPKAFMGFTSIGANRVKSGRKGSEILSQAFGRFKEFQTAANGSTTSYADFLKKFKGNCLTTWQGSSSANDNFLSGLYLCSTSYFRHQHQKKAATARSPSSIREMLYWLMGLTVTPQFGDLLGHIDSIVPKTGLQVAVSGSSKKDEKLFADDVAGHLITTCFTATPIFSTIQGTGDSSKPWLHELFATAGFTFAYPTSGPALFSNVSNYAYALQFQLSFLYIQCRNTYTVGCGWNQCTFGQGINESSKDTVVASHICSVGCTNTGHNPPQNHSTGCEHNGCGKAGKPSPLQAFLTDKLKGFSRGHPSDPSSHLTSCSGTVCHVPMGFDGHLKGNKKTGGNLYNALGSFCGGFNTPLPQLSEKLGCLTKRTPRTLGDMFGFTWHLKGQLSATLNNITKAEWLRELKDKLPFSYQLTDDSGENLKKFVGSDHSAHQTSPADLTALHSSRCDKSDKTCGPYLYPLTHSDAATFGKPAPYASTYLSWMVYLTDDTQSGFQEFLDEFKNIDCSKTGCRYSTKTNPCSKPHQPGTHGTSAECKCESVVHCGGVLPLLYRHGFRFLSAFRLKGVGNGGDQSKRTCKAFTDQLQSVISGNPLSNLLTSIDEFLFLFRYYFLSNLSGFWTIYTGLILYTFFFLLDTLHVRSHLKLTSSHTVPPLALLTSGKPLPITKLSYIGQ</sequence>
<accession>A0AAV4LTX7</accession>
<name>A0AAV4LTX7_BABCB</name>
<evidence type="ECO:0000313" key="3">
    <source>
        <dbReference type="Proteomes" id="UP001497744"/>
    </source>
</evidence>
<dbReference type="Proteomes" id="UP001497744">
    <property type="component" value="Unassembled WGS sequence"/>
</dbReference>
<organism evidence="2 3">
    <name type="scientific">Babesia caballi</name>
    <dbReference type="NCBI Taxonomy" id="5871"/>
    <lineage>
        <taxon>Eukaryota</taxon>
        <taxon>Sar</taxon>
        <taxon>Alveolata</taxon>
        <taxon>Apicomplexa</taxon>
        <taxon>Aconoidasida</taxon>
        <taxon>Piroplasmida</taxon>
        <taxon>Babesiidae</taxon>
        <taxon>Babesia</taxon>
    </lineage>
</organism>
<keyword evidence="1" id="KW-0812">Transmembrane</keyword>
<keyword evidence="1" id="KW-0472">Membrane</keyword>
<protein>
    <submittedName>
        <fullName evidence="2">Variant erythrocyte surface antigen-1 family protein</fullName>
    </submittedName>
</protein>
<proteinExistence type="predicted"/>
<reference evidence="2 3" key="1">
    <citation type="submission" date="2021-06" db="EMBL/GenBank/DDBJ databases">
        <title>Genome sequence of Babesia caballi.</title>
        <authorList>
            <person name="Yamagishi J."/>
            <person name="Kidaka T."/>
            <person name="Ochi A."/>
        </authorList>
    </citation>
    <scope>NUCLEOTIDE SEQUENCE [LARGE SCALE GENOMIC DNA]</scope>
    <source>
        <strain evidence="2">USDA-D6B2</strain>
    </source>
</reference>
<dbReference type="EMBL" id="BPLF01000001">
    <property type="protein sequence ID" value="GIX62159.1"/>
    <property type="molecule type" value="Genomic_DNA"/>
</dbReference>